<dbReference type="GO" id="GO:0005975">
    <property type="term" value="P:carbohydrate metabolic process"/>
    <property type="evidence" value="ECO:0007669"/>
    <property type="project" value="InterPro"/>
</dbReference>
<dbReference type="EMBL" id="MHUZ01000011">
    <property type="protein sequence ID" value="OHA86001.1"/>
    <property type="molecule type" value="Genomic_DNA"/>
</dbReference>
<evidence type="ECO:0000313" key="4">
    <source>
        <dbReference type="Proteomes" id="UP000178168"/>
    </source>
</evidence>
<dbReference type="InterPro" id="IPR013785">
    <property type="entry name" value="Aldolase_TIM"/>
</dbReference>
<accession>A0A1G2SNP4</accession>
<keyword evidence="2" id="KW-0413">Isomerase</keyword>
<protein>
    <recommendedName>
        <fullName evidence="5">Ribulose-phosphate 3-epimerase</fullName>
    </recommendedName>
</protein>
<dbReference type="Proteomes" id="UP000178168">
    <property type="component" value="Unassembled WGS sequence"/>
</dbReference>
<organism evidence="3 4">
    <name type="scientific">Candidatus Yonathbacteria bacterium RIFOXYD1_FULL_52_36</name>
    <dbReference type="NCBI Taxonomy" id="1802730"/>
    <lineage>
        <taxon>Bacteria</taxon>
        <taxon>Candidatus Yonathiibacteriota</taxon>
    </lineage>
</organism>
<comment type="caution">
    <text evidence="3">The sequence shown here is derived from an EMBL/GenBank/DDBJ whole genome shotgun (WGS) entry which is preliminary data.</text>
</comment>
<dbReference type="GO" id="GO:0016857">
    <property type="term" value="F:racemase and epimerase activity, acting on carbohydrates and derivatives"/>
    <property type="evidence" value="ECO:0007669"/>
    <property type="project" value="InterPro"/>
</dbReference>
<dbReference type="PANTHER" id="PTHR11749">
    <property type="entry name" value="RIBULOSE-5-PHOSPHATE-3-EPIMERASE"/>
    <property type="match status" value="1"/>
</dbReference>
<dbReference type="Gene3D" id="3.20.20.70">
    <property type="entry name" value="Aldolase class I"/>
    <property type="match status" value="1"/>
</dbReference>
<dbReference type="SUPFAM" id="SSF51366">
    <property type="entry name" value="Ribulose-phoshate binding barrel"/>
    <property type="match status" value="1"/>
</dbReference>
<keyword evidence="1" id="KW-0479">Metal-binding</keyword>
<dbReference type="STRING" id="1802730.A2591_02365"/>
<evidence type="ECO:0000256" key="2">
    <source>
        <dbReference type="ARBA" id="ARBA00023235"/>
    </source>
</evidence>
<evidence type="ECO:0000256" key="1">
    <source>
        <dbReference type="ARBA" id="ARBA00022723"/>
    </source>
</evidence>
<gene>
    <name evidence="3" type="ORF">A2591_02365</name>
</gene>
<dbReference type="AlphaFoldDB" id="A0A1G2SNP4"/>
<reference evidence="3 4" key="1">
    <citation type="journal article" date="2016" name="Nat. Commun.">
        <title>Thousands of microbial genomes shed light on interconnected biogeochemical processes in an aquifer system.</title>
        <authorList>
            <person name="Anantharaman K."/>
            <person name="Brown C.T."/>
            <person name="Hug L.A."/>
            <person name="Sharon I."/>
            <person name="Castelle C.J."/>
            <person name="Probst A.J."/>
            <person name="Thomas B.C."/>
            <person name="Singh A."/>
            <person name="Wilkins M.J."/>
            <person name="Karaoz U."/>
            <person name="Brodie E.L."/>
            <person name="Williams K.H."/>
            <person name="Hubbard S.S."/>
            <person name="Banfield J.F."/>
        </authorList>
    </citation>
    <scope>NUCLEOTIDE SEQUENCE [LARGE SCALE GENOMIC DNA]</scope>
</reference>
<sequence>MIEIIPAIMPKSLEDLMEKTKLFVGVVPMVQLDLMDGVFVPERTWPYDYHGEEQVAQMTQGGGLPFWKEIGFELDLMVDRPERTLERWLALSPKRIIFHVESTDRMASILEALAKYHGYVEVGLALDTSTPNEMLIPYLEARSAEGNPLVQFVQCMGIARIGYQGEPFDDRAIAKLKQLRERYPELVLSVDGGVNFDSAGKLVAAGVNRLVSGSAILGSGDVRDAITRLEAIAQDVGAR</sequence>
<evidence type="ECO:0008006" key="5">
    <source>
        <dbReference type="Google" id="ProtNLM"/>
    </source>
</evidence>
<proteinExistence type="predicted"/>
<name>A0A1G2SNP4_9BACT</name>
<evidence type="ECO:0000313" key="3">
    <source>
        <dbReference type="EMBL" id="OHA86001.1"/>
    </source>
</evidence>
<dbReference type="InterPro" id="IPR000056">
    <property type="entry name" value="Ribul_P_3_epim-like"/>
</dbReference>
<dbReference type="InterPro" id="IPR011060">
    <property type="entry name" value="RibuloseP-bd_barrel"/>
</dbReference>
<dbReference type="GO" id="GO:0046872">
    <property type="term" value="F:metal ion binding"/>
    <property type="evidence" value="ECO:0007669"/>
    <property type="project" value="UniProtKB-KW"/>
</dbReference>
<dbReference type="Pfam" id="PF00834">
    <property type="entry name" value="Ribul_P_3_epim"/>
    <property type="match status" value="1"/>
</dbReference>